<dbReference type="InterPro" id="IPR036514">
    <property type="entry name" value="SGNH_hydro_sf"/>
</dbReference>
<protein>
    <recommendedName>
        <fullName evidence="2">Carbohydrate esterase 2 N-terminal domain-containing protein</fullName>
    </recommendedName>
</protein>
<evidence type="ECO:0000313" key="3">
    <source>
        <dbReference type="EMBL" id="KAK3258770.1"/>
    </source>
</evidence>
<feature type="region of interest" description="Disordered" evidence="1">
    <location>
        <begin position="438"/>
        <end position="460"/>
    </location>
</feature>
<accession>A0AAE0KSG1</accession>
<feature type="domain" description="Carbohydrate esterase 2 N-terminal" evidence="2">
    <location>
        <begin position="71"/>
        <end position="188"/>
    </location>
</feature>
<dbReference type="EMBL" id="LGRX02019276">
    <property type="protein sequence ID" value="KAK3258770.1"/>
    <property type="molecule type" value="Genomic_DNA"/>
</dbReference>
<dbReference type="PANTHER" id="PTHR37834">
    <property type="entry name" value="GDSL-LIKE LIPASE/ACYLHYDROLASE DOMAIN PROTEIN (AFU_ORTHOLOGUE AFUA_2G00620)"/>
    <property type="match status" value="1"/>
</dbReference>
<keyword evidence="4" id="KW-1185">Reference proteome</keyword>
<organism evidence="3 4">
    <name type="scientific">Cymbomonas tetramitiformis</name>
    <dbReference type="NCBI Taxonomy" id="36881"/>
    <lineage>
        <taxon>Eukaryota</taxon>
        <taxon>Viridiplantae</taxon>
        <taxon>Chlorophyta</taxon>
        <taxon>Pyramimonadophyceae</taxon>
        <taxon>Pyramimonadales</taxon>
        <taxon>Pyramimonadaceae</taxon>
        <taxon>Cymbomonas</taxon>
    </lineage>
</organism>
<comment type="caution">
    <text evidence="3">The sequence shown here is derived from an EMBL/GenBank/DDBJ whole genome shotgun (WGS) entry which is preliminary data.</text>
</comment>
<sequence>MAQDDEYTHSPCYCCCLTCFYCPCLCKEALCVPVGPPTKEYMEPETDKSRKQTGATGTDVFINATDEKLLFTGRSRVVDTTREFDWPCSSFRFVVTGPAKEVWVEMGCRIGAHNNELAQCKNNAYPGAGALMKSYVDGKPIRRVVVYEGAAQYLMAENLESGEHVIHVSKCSEFCFGMVLVKGVVVPENCSVKAASPKKVIEVIGDSNSCQPGGVGPFSYDEGAMNKYMMSYTDTDLSWSSNVCAAFDIDQHLIACSGIGFMANAMKIPHGPMLDVYTRVCENETEVLKALPPVDLSIIFLGANDWVAGGMAGKDQQAIEGYKKLIDLVRSLRPSTPILCLYPNHCSLGAGPHLESWSRMMQKGFHVNMAKWVKGAAKLAGGDSAKVYARMVVPTPQISGGGDEDFGLMAHHNIEGGKKFASGVIPLVAEVTGWTPVGTKTQGPQVTPPVTQSTTVPGTA</sequence>
<name>A0AAE0KSG1_9CHLO</name>
<dbReference type="Proteomes" id="UP001190700">
    <property type="component" value="Unassembled WGS sequence"/>
</dbReference>
<proteinExistence type="predicted"/>
<evidence type="ECO:0000259" key="2">
    <source>
        <dbReference type="Pfam" id="PF17996"/>
    </source>
</evidence>
<dbReference type="InterPro" id="IPR040794">
    <property type="entry name" value="CE2_N"/>
</dbReference>
<dbReference type="PANTHER" id="PTHR37834:SF2">
    <property type="entry name" value="ESTERASE, SGNH HYDROLASE-TYPE"/>
    <property type="match status" value="1"/>
</dbReference>
<reference evidence="3 4" key="1">
    <citation type="journal article" date="2015" name="Genome Biol. Evol.">
        <title>Comparative Genomics of a Bacterivorous Green Alga Reveals Evolutionary Causalities and Consequences of Phago-Mixotrophic Mode of Nutrition.</title>
        <authorList>
            <person name="Burns J.A."/>
            <person name="Paasch A."/>
            <person name="Narechania A."/>
            <person name="Kim E."/>
        </authorList>
    </citation>
    <scope>NUCLEOTIDE SEQUENCE [LARGE SCALE GENOMIC DNA]</scope>
    <source>
        <strain evidence="3 4">PLY_AMNH</strain>
    </source>
</reference>
<dbReference type="Gene3D" id="3.40.50.1110">
    <property type="entry name" value="SGNH hydrolase"/>
    <property type="match status" value="1"/>
</dbReference>
<evidence type="ECO:0000313" key="4">
    <source>
        <dbReference type="Proteomes" id="UP001190700"/>
    </source>
</evidence>
<dbReference type="Gene3D" id="2.60.120.260">
    <property type="entry name" value="Galactose-binding domain-like"/>
    <property type="match status" value="1"/>
</dbReference>
<dbReference type="InterPro" id="IPR052762">
    <property type="entry name" value="PCW_deacetylase/CE"/>
</dbReference>
<gene>
    <name evidence="3" type="ORF">CYMTET_32198</name>
</gene>
<dbReference type="Pfam" id="PF17996">
    <property type="entry name" value="CE2_N"/>
    <property type="match status" value="1"/>
</dbReference>
<evidence type="ECO:0000256" key="1">
    <source>
        <dbReference type="SAM" id="MobiDB-lite"/>
    </source>
</evidence>
<dbReference type="SUPFAM" id="SSF52266">
    <property type="entry name" value="SGNH hydrolase"/>
    <property type="match status" value="1"/>
</dbReference>
<dbReference type="AlphaFoldDB" id="A0AAE0KSG1"/>